<dbReference type="Proteomes" id="UP000815325">
    <property type="component" value="Unassembled WGS sequence"/>
</dbReference>
<accession>A0ABQ7FVV0</accession>
<organism evidence="1 2">
    <name type="scientific">Dunaliella salina</name>
    <name type="common">Green alga</name>
    <name type="synonym">Protococcus salinus</name>
    <dbReference type="NCBI Taxonomy" id="3046"/>
    <lineage>
        <taxon>Eukaryota</taxon>
        <taxon>Viridiplantae</taxon>
        <taxon>Chlorophyta</taxon>
        <taxon>core chlorophytes</taxon>
        <taxon>Chlorophyceae</taxon>
        <taxon>CS clade</taxon>
        <taxon>Chlamydomonadales</taxon>
        <taxon>Dunaliellaceae</taxon>
        <taxon>Dunaliella</taxon>
    </lineage>
</organism>
<proteinExistence type="predicted"/>
<dbReference type="EMBL" id="MU070868">
    <property type="protein sequence ID" value="KAF5826513.1"/>
    <property type="molecule type" value="Genomic_DNA"/>
</dbReference>
<gene>
    <name evidence="1" type="ORF">DUNSADRAFT_2866</name>
</gene>
<name>A0ABQ7FVV0_DUNSA</name>
<evidence type="ECO:0008006" key="3">
    <source>
        <dbReference type="Google" id="ProtNLM"/>
    </source>
</evidence>
<comment type="caution">
    <text evidence="1">The sequence shown here is derived from an EMBL/GenBank/DDBJ whole genome shotgun (WGS) entry which is preliminary data.</text>
</comment>
<reference evidence="1" key="1">
    <citation type="submission" date="2017-08" db="EMBL/GenBank/DDBJ databases">
        <authorList>
            <person name="Polle J.E."/>
            <person name="Barry K."/>
            <person name="Cushman J."/>
            <person name="Schmutz J."/>
            <person name="Tran D."/>
            <person name="Hathwaick L.T."/>
            <person name="Yim W.C."/>
            <person name="Jenkins J."/>
            <person name="Mckie-Krisberg Z.M."/>
            <person name="Prochnik S."/>
            <person name="Lindquist E."/>
            <person name="Dockter R.B."/>
            <person name="Adam C."/>
            <person name="Molina H."/>
            <person name="Bunkerborg J."/>
            <person name="Jin E."/>
            <person name="Buchheim M."/>
            <person name="Magnuson J."/>
        </authorList>
    </citation>
    <scope>NUCLEOTIDE SEQUENCE</scope>
    <source>
        <strain evidence="1">CCAP 19/18</strain>
    </source>
</reference>
<protein>
    <recommendedName>
        <fullName evidence="3">Encoded protein</fullName>
    </recommendedName>
</protein>
<sequence>MQTSSHKANYHSQQTFQISHFNKLSLGAVMSALSSEIEPAGLLFVKPWSSASLPAFTGLFTLRGSAF</sequence>
<keyword evidence="2" id="KW-1185">Reference proteome</keyword>
<evidence type="ECO:0000313" key="1">
    <source>
        <dbReference type="EMBL" id="KAF5826513.1"/>
    </source>
</evidence>
<evidence type="ECO:0000313" key="2">
    <source>
        <dbReference type="Proteomes" id="UP000815325"/>
    </source>
</evidence>